<evidence type="ECO:0000313" key="6">
    <source>
        <dbReference type="EMBL" id="MBA8929385.1"/>
    </source>
</evidence>
<dbReference type="Gene3D" id="3.40.190.10">
    <property type="entry name" value="Periplasmic binding protein-like II"/>
    <property type="match status" value="2"/>
</dbReference>
<comment type="subcellular location">
    <subcellularLocation>
        <location evidence="1">Cell envelope</location>
    </subcellularLocation>
</comment>
<dbReference type="PANTHER" id="PTHR35936">
    <property type="entry name" value="MEMBRANE-BOUND LYTIC MUREIN TRANSGLYCOSYLASE F"/>
    <property type="match status" value="1"/>
</dbReference>
<keyword evidence="3" id="KW-0732">Signal</keyword>
<dbReference type="RefSeq" id="WP_148309876.1">
    <property type="nucleotide sequence ID" value="NZ_BAAABQ010000093.1"/>
</dbReference>
<dbReference type="PROSITE" id="PS01039">
    <property type="entry name" value="SBP_BACTERIAL_3"/>
    <property type="match status" value="1"/>
</dbReference>
<name>A0ABR6BRR8_9PSEU</name>
<dbReference type="Proteomes" id="UP000517916">
    <property type="component" value="Unassembled WGS sequence"/>
</dbReference>
<gene>
    <name evidence="6" type="ORF">BC739_006603</name>
</gene>
<sequence>MPRTSTEEGRAVSSQNRYRVRAVAPVLTLVLTTTGCVVSTTATGTAAGGTVQLIQSGELLTCSHLPYIPFQYRQADRKVVGFDVDLVDLLAKRLGITQEVIDTPWEGIQSGADLDTNLCDVTAGAMSITPARRKSFDFSTPYFHATQALLTRKGSGVSSLETARDKKVGVQTGTTGEKFVKEFNDRNGNAVTAVAFEDSALLETAVKTGQVDASINDNGILYDYAKKNPELEITAEFDTDDQYGFGVRKGNSGLLTELNAALTGAAADGSYAKLFQKWFGKNPTWLPGR</sequence>
<comment type="similarity">
    <text evidence="2 4">Belongs to the bacterial solute-binding protein 3 family.</text>
</comment>
<evidence type="ECO:0000259" key="5">
    <source>
        <dbReference type="SMART" id="SM00062"/>
    </source>
</evidence>
<dbReference type="CDD" id="cd13530">
    <property type="entry name" value="PBP2_peptides_like"/>
    <property type="match status" value="1"/>
</dbReference>
<accession>A0ABR6BRR8</accession>
<evidence type="ECO:0000256" key="2">
    <source>
        <dbReference type="ARBA" id="ARBA00010333"/>
    </source>
</evidence>
<keyword evidence="7" id="KW-1185">Reference proteome</keyword>
<dbReference type="EMBL" id="JACJID010000005">
    <property type="protein sequence ID" value="MBA8929385.1"/>
    <property type="molecule type" value="Genomic_DNA"/>
</dbReference>
<dbReference type="SMART" id="SM00062">
    <property type="entry name" value="PBPb"/>
    <property type="match status" value="1"/>
</dbReference>
<feature type="domain" description="Solute-binding protein family 3/N-terminal" evidence="5">
    <location>
        <begin position="59"/>
        <end position="282"/>
    </location>
</feature>
<dbReference type="Pfam" id="PF00497">
    <property type="entry name" value="SBP_bac_3"/>
    <property type="match status" value="1"/>
</dbReference>
<evidence type="ECO:0000256" key="4">
    <source>
        <dbReference type="RuleBase" id="RU003744"/>
    </source>
</evidence>
<evidence type="ECO:0000256" key="1">
    <source>
        <dbReference type="ARBA" id="ARBA00004196"/>
    </source>
</evidence>
<dbReference type="SUPFAM" id="SSF53850">
    <property type="entry name" value="Periplasmic binding protein-like II"/>
    <property type="match status" value="1"/>
</dbReference>
<organism evidence="6 7">
    <name type="scientific">Kutzneria viridogrisea</name>
    <dbReference type="NCBI Taxonomy" id="47990"/>
    <lineage>
        <taxon>Bacteria</taxon>
        <taxon>Bacillati</taxon>
        <taxon>Actinomycetota</taxon>
        <taxon>Actinomycetes</taxon>
        <taxon>Pseudonocardiales</taxon>
        <taxon>Pseudonocardiaceae</taxon>
        <taxon>Kutzneria</taxon>
    </lineage>
</organism>
<dbReference type="PANTHER" id="PTHR35936:SF19">
    <property type="entry name" value="AMINO-ACID-BINDING PROTEIN YXEM-RELATED"/>
    <property type="match status" value="1"/>
</dbReference>
<dbReference type="InterPro" id="IPR001638">
    <property type="entry name" value="Solute-binding_3/MltF_N"/>
</dbReference>
<proteinExistence type="inferred from homology"/>
<dbReference type="InterPro" id="IPR018313">
    <property type="entry name" value="SBP_3_CS"/>
</dbReference>
<comment type="caution">
    <text evidence="6">The sequence shown here is derived from an EMBL/GenBank/DDBJ whole genome shotgun (WGS) entry which is preliminary data.</text>
</comment>
<reference evidence="6 7" key="1">
    <citation type="submission" date="2020-08" db="EMBL/GenBank/DDBJ databases">
        <title>Genomic Encyclopedia of Archaeal and Bacterial Type Strains, Phase II (KMG-II): from individual species to whole genera.</title>
        <authorList>
            <person name="Goeker M."/>
        </authorList>
    </citation>
    <scope>NUCLEOTIDE SEQUENCE [LARGE SCALE GENOMIC DNA]</scope>
    <source>
        <strain evidence="6 7">DSM 43850</strain>
    </source>
</reference>
<evidence type="ECO:0000313" key="7">
    <source>
        <dbReference type="Proteomes" id="UP000517916"/>
    </source>
</evidence>
<evidence type="ECO:0000256" key="3">
    <source>
        <dbReference type="ARBA" id="ARBA00022729"/>
    </source>
</evidence>
<protein>
    <submittedName>
        <fullName evidence="6">Polar amino acid transport system substrate-binding protein</fullName>
    </submittedName>
</protein>